<accession>M8C2Q0</accession>
<evidence type="ECO:0000259" key="1">
    <source>
        <dbReference type="Pfam" id="PF23635"/>
    </source>
</evidence>
<reference evidence="2" key="1">
    <citation type="submission" date="2015-06" db="UniProtKB">
        <authorList>
            <consortium name="EnsemblPlants"/>
        </authorList>
    </citation>
    <scope>IDENTIFICATION</scope>
</reference>
<dbReference type="PANTHER" id="PTHR33186">
    <property type="entry name" value="OS10G0136150 PROTEIN-RELATED"/>
    <property type="match status" value="1"/>
</dbReference>
<proteinExistence type="predicted"/>
<dbReference type="InterPro" id="IPR056594">
    <property type="entry name" value="AT5G49610-like_b-prop"/>
</dbReference>
<organism evidence="2">
    <name type="scientific">Aegilops tauschii</name>
    <name type="common">Tausch's goatgrass</name>
    <name type="synonym">Aegilops squarrosa</name>
    <dbReference type="NCBI Taxonomy" id="37682"/>
    <lineage>
        <taxon>Eukaryota</taxon>
        <taxon>Viridiplantae</taxon>
        <taxon>Streptophyta</taxon>
        <taxon>Embryophyta</taxon>
        <taxon>Tracheophyta</taxon>
        <taxon>Spermatophyta</taxon>
        <taxon>Magnoliopsida</taxon>
        <taxon>Liliopsida</taxon>
        <taxon>Poales</taxon>
        <taxon>Poaceae</taxon>
        <taxon>BOP clade</taxon>
        <taxon>Pooideae</taxon>
        <taxon>Triticodae</taxon>
        <taxon>Triticeae</taxon>
        <taxon>Triticinae</taxon>
        <taxon>Aegilops</taxon>
    </lineage>
</organism>
<protein>
    <recommendedName>
        <fullName evidence="1">F-box protein AT5G49610-like beta-propeller domain-containing protein</fullName>
    </recommendedName>
</protein>
<evidence type="ECO:0000313" key="2">
    <source>
        <dbReference type="EnsemblPlants" id="EMT31555"/>
    </source>
</evidence>
<dbReference type="Pfam" id="PF23635">
    <property type="entry name" value="Beta-prop_AT5G49610-like"/>
    <property type="match status" value="1"/>
</dbReference>
<feature type="domain" description="F-box protein AT5G49610-like beta-propeller" evidence="1">
    <location>
        <begin position="28"/>
        <end position="175"/>
    </location>
</feature>
<dbReference type="EnsemblPlants" id="EMT31555">
    <property type="protein sequence ID" value="EMT31555"/>
    <property type="gene ID" value="F775_16613"/>
</dbReference>
<sequence>MDPPDRIPAARFSLPKSSTPYHQNEYMGCRHGLSLLIDKFESQAVVWDPLTGEDRIVAFPPGFNNSVVRRNYCAWHGAVLCVDAEDGHVHGDCFSSPFELVLVCADYDTPAFCSVYDSASGVWGNIFSTMTITAGMPRLKRPSILVGNALFWLICLGEVLVFDFEMQSFGLIEKPVENSFLAGELGRKGRFWNCEHAISANMLSWSNNLGIKS</sequence>
<name>M8C2Q0_AEGTA</name>
<dbReference type="PANTHER" id="PTHR33186:SF16">
    <property type="entry name" value="F-BOX ASSOCIATED DOMAIN-CONTAINING PROTEIN"/>
    <property type="match status" value="1"/>
</dbReference>
<dbReference type="AlphaFoldDB" id="M8C2Q0"/>